<dbReference type="Proteomes" id="UP000199568">
    <property type="component" value="Unassembled WGS sequence"/>
</dbReference>
<accession>A0A1H9YVB2</accession>
<dbReference type="InterPro" id="IPR047755">
    <property type="entry name" value="OrtA"/>
</dbReference>
<sequence length="102" mass="11510">MKVEKNTWVKIHDIVLTPNERAPQVPADTKKVPLELWTKGFLLKDGIVGETVEISTITGRIVAGTLVEVHPYYDHDFGKSFPELLEIGIQLKEILWGGEENE</sequence>
<dbReference type="EMBL" id="FOHU01000001">
    <property type="protein sequence ID" value="SES73111.1"/>
    <property type="molecule type" value="Genomic_DNA"/>
</dbReference>
<dbReference type="NCBIfam" id="NF040739">
    <property type="entry name" value="ornith_OrtA"/>
    <property type="match status" value="1"/>
</dbReference>
<proteinExistence type="predicted"/>
<evidence type="ECO:0008006" key="3">
    <source>
        <dbReference type="Google" id="ProtNLM"/>
    </source>
</evidence>
<reference evidence="1 2" key="1">
    <citation type="submission" date="2016-10" db="EMBL/GenBank/DDBJ databases">
        <authorList>
            <person name="de Groot N.N."/>
        </authorList>
    </citation>
    <scope>NUCLEOTIDE SEQUENCE [LARGE SCALE GENOMIC DNA]</scope>
    <source>
        <strain evidence="1 2">DSM 18979</strain>
    </source>
</reference>
<protein>
    <recommendedName>
        <fullName evidence="3">2-amino-4-ketopentanoate thiolase alpha subunit</fullName>
    </recommendedName>
</protein>
<dbReference type="AlphaFoldDB" id="A0A1H9YVB2"/>
<dbReference type="Pfam" id="PF22010">
    <property type="entry name" value="OrtA"/>
    <property type="match status" value="1"/>
</dbReference>
<dbReference type="OrthoDB" id="3712030at2"/>
<dbReference type="RefSeq" id="WP_090438553.1">
    <property type="nucleotide sequence ID" value="NZ_FOHU01000001.1"/>
</dbReference>
<dbReference type="STRING" id="426128.SAMN05660297_00425"/>
<organism evidence="1 2">
    <name type="scientific">Natronincola peptidivorans</name>
    <dbReference type="NCBI Taxonomy" id="426128"/>
    <lineage>
        <taxon>Bacteria</taxon>
        <taxon>Bacillati</taxon>
        <taxon>Bacillota</taxon>
        <taxon>Clostridia</taxon>
        <taxon>Peptostreptococcales</taxon>
        <taxon>Natronincolaceae</taxon>
        <taxon>Natronincola</taxon>
    </lineage>
</organism>
<gene>
    <name evidence="1" type="ORF">SAMN05660297_00425</name>
</gene>
<evidence type="ECO:0000313" key="2">
    <source>
        <dbReference type="Proteomes" id="UP000199568"/>
    </source>
</evidence>
<evidence type="ECO:0000313" key="1">
    <source>
        <dbReference type="EMBL" id="SES73111.1"/>
    </source>
</evidence>
<keyword evidence="2" id="KW-1185">Reference proteome</keyword>
<name>A0A1H9YVB2_9FIRM</name>